<dbReference type="EMBL" id="DF144854">
    <property type="protein sequence ID" value="GAA57571.1"/>
    <property type="molecule type" value="Genomic_DNA"/>
</dbReference>
<evidence type="ECO:0000313" key="1">
    <source>
        <dbReference type="EMBL" id="GAA57571.1"/>
    </source>
</evidence>
<dbReference type="Proteomes" id="UP000008909">
    <property type="component" value="Unassembled WGS sequence"/>
</dbReference>
<proteinExistence type="predicted"/>
<protein>
    <submittedName>
        <fullName evidence="1">Uncharacterized protein</fullName>
    </submittedName>
</protein>
<dbReference type="AlphaFoldDB" id="G7YX91"/>
<reference key="2">
    <citation type="submission" date="2011-10" db="EMBL/GenBank/DDBJ databases">
        <title>The genome and transcriptome sequence of Clonorchis sinensis provide insights into the carcinogenic liver fluke.</title>
        <authorList>
            <person name="Wang X."/>
            <person name="Huang Y."/>
            <person name="Chen W."/>
            <person name="Liu H."/>
            <person name="Guo L."/>
            <person name="Chen Y."/>
            <person name="Luo F."/>
            <person name="Zhou W."/>
            <person name="Sun J."/>
            <person name="Mao Q."/>
            <person name="Liang P."/>
            <person name="Zhou C."/>
            <person name="Tian Y."/>
            <person name="Men J."/>
            <person name="Lv X."/>
            <person name="Huang L."/>
            <person name="Zhou J."/>
            <person name="Hu Y."/>
            <person name="Li R."/>
            <person name="Zhang F."/>
            <person name="Lei H."/>
            <person name="Li X."/>
            <person name="Hu X."/>
            <person name="Liang C."/>
            <person name="Xu J."/>
            <person name="Wu Z."/>
            <person name="Yu X."/>
        </authorList>
    </citation>
    <scope>NUCLEOTIDE SEQUENCE</scope>
    <source>
        <strain>Henan</strain>
    </source>
</reference>
<reference evidence="1" key="1">
    <citation type="journal article" date="2011" name="Genome Biol.">
        <title>The draft genome of the carcinogenic human liver fluke Clonorchis sinensis.</title>
        <authorList>
            <person name="Wang X."/>
            <person name="Chen W."/>
            <person name="Huang Y."/>
            <person name="Sun J."/>
            <person name="Men J."/>
            <person name="Liu H."/>
            <person name="Luo F."/>
            <person name="Guo L."/>
            <person name="Lv X."/>
            <person name="Deng C."/>
            <person name="Zhou C."/>
            <person name="Fan Y."/>
            <person name="Li X."/>
            <person name="Huang L."/>
            <person name="Hu Y."/>
            <person name="Liang C."/>
            <person name="Hu X."/>
            <person name="Xu J."/>
            <person name="Yu X."/>
        </authorList>
    </citation>
    <scope>NUCLEOTIDE SEQUENCE [LARGE SCALE GENOMIC DNA]</scope>
    <source>
        <strain evidence="1">Henan</strain>
    </source>
</reference>
<accession>G7YX91</accession>
<sequence>MPLSVYGEYGGPQPSGNRRQKYLSDFPVYLSYFYTSSQNWYGCHRNAVLDRWTCRALETTSTTRGLTSTQISLVLYATGEIICDSVGIHSADEFGDCCWSTEPNHTNSMWIRKISDEASIKMKRSTGMFTWFRLRNADDAKDARAGYAGTRLPRVTGVTVDTTDEACPRKSRKRCITIEKLVDPEIKPDHQNRLLERPPDCPKSDINGCWEKTPRELPRTGRFFQLSFLALLLSGVDVGDKTPSQHLRHMMHLQGKHPVNDAVLKELWQQSLSTEVRKVLSVIEQDSSLAKLAEAASCYRWYDIRDIEENTHKDADTLVSHEYGYGVNASRFMAIYQSDTMKDFYIGLAMPRSTCVPTEQKTDKFDCAAKQFRISDAATERILLPIAFQLNGCDVCLQRSSPRNSLSCVQQMEVVPSSSTEPNKRLIYVDVSSTPYVIHERIQFGSDRVEAPERPIPNTVTVNEVARHIFAQVNQCLAQLYISLTSVVCSDFIAIENYGISNRMEVAFTEGAEYQLTVDMLISNVRRLPSMELQSDGLCDPSDHVFSTLMVDHLAEKRVHADKVCDSSFDSTYRRWHDRSCATETEQLMIWNAQCTTKPAKLPALAHSSIEFLVAQPNVNFQLSRFEFICTDQHGIWIRDDRGKRTVNVSVRLLAEATSHSRTTERSAP</sequence>
<gene>
    <name evidence="1" type="ORF">CLF_112908</name>
</gene>
<name>G7YX91_CLOSI</name>
<keyword evidence="2" id="KW-1185">Reference proteome</keyword>
<evidence type="ECO:0000313" key="2">
    <source>
        <dbReference type="Proteomes" id="UP000008909"/>
    </source>
</evidence>
<organism evidence="1 2">
    <name type="scientific">Clonorchis sinensis</name>
    <name type="common">Chinese liver fluke</name>
    <dbReference type="NCBI Taxonomy" id="79923"/>
    <lineage>
        <taxon>Eukaryota</taxon>
        <taxon>Metazoa</taxon>
        <taxon>Spiralia</taxon>
        <taxon>Lophotrochozoa</taxon>
        <taxon>Platyhelminthes</taxon>
        <taxon>Trematoda</taxon>
        <taxon>Digenea</taxon>
        <taxon>Opisthorchiida</taxon>
        <taxon>Opisthorchiata</taxon>
        <taxon>Opisthorchiidae</taxon>
        <taxon>Clonorchis</taxon>
    </lineage>
</organism>